<reference evidence="5 6" key="1">
    <citation type="submission" date="2019-03" db="EMBL/GenBank/DDBJ databases">
        <title>Genomic Encyclopedia of Type Strains, Phase IV (KMG-IV): sequencing the most valuable type-strain genomes for metagenomic binning, comparative biology and taxonomic classification.</title>
        <authorList>
            <person name="Goeker M."/>
        </authorList>
    </citation>
    <scope>NUCLEOTIDE SEQUENCE [LARGE SCALE GENOMIC DNA]</scope>
    <source>
        <strain evidence="5 6">DSM 19345</strain>
    </source>
</reference>
<protein>
    <submittedName>
        <fullName evidence="5">DNA processing protein</fullName>
    </submittedName>
</protein>
<gene>
    <name evidence="5" type="ORF">EDC22_104108</name>
</gene>
<comment type="similarity">
    <text evidence="1">Belongs to the DprA/Smf family.</text>
</comment>
<dbReference type="PANTHER" id="PTHR43022:SF1">
    <property type="entry name" value="PROTEIN SMF"/>
    <property type="match status" value="1"/>
</dbReference>
<dbReference type="AlphaFoldDB" id="A0A4R3MCT2"/>
<feature type="domain" description="Smf/DprA SLOG" evidence="3">
    <location>
        <begin position="87"/>
        <end position="292"/>
    </location>
</feature>
<dbReference type="Proteomes" id="UP000295678">
    <property type="component" value="Unassembled WGS sequence"/>
</dbReference>
<organism evidence="5 6">
    <name type="scientific">Tepidamorphus gemmatus</name>
    <dbReference type="NCBI Taxonomy" id="747076"/>
    <lineage>
        <taxon>Bacteria</taxon>
        <taxon>Pseudomonadati</taxon>
        <taxon>Pseudomonadota</taxon>
        <taxon>Alphaproteobacteria</taxon>
        <taxon>Hyphomicrobiales</taxon>
        <taxon>Tepidamorphaceae</taxon>
        <taxon>Tepidamorphus</taxon>
    </lineage>
</organism>
<evidence type="ECO:0000259" key="4">
    <source>
        <dbReference type="Pfam" id="PF17782"/>
    </source>
</evidence>
<dbReference type="EMBL" id="SMAK01000004">
    <property type="protein sequence ID" value="TCT11351.1"/>
    <property type="molecule type" value="Genomic_DNA"/>
</dbReference>
<evidence type="ECO:0000256" key="2">
    <source>
        <dbReference type="SAM" id="MobiDB-lite"/>
    </source>
</evidence>
<feature type="compositionally biased region" description="Basic and acidic residues" evidence="2">
    <location>
        <begin position="310"/>
        <end position="325"/>
    </location>
</feature>
<dbReference type="InterPro" id="IPR041614">
    <property type="entry name" value="DprA_WH"/>
</dbReference>
<evidence type="ECO:0000256" key="1">
    <source>
        <dbReference type="ARBA" id="ARBA00006525"/>
    </source>
</evidence>
<name>A0A4R3MCT2_9HYPH</name>
<proteinExistence type="inferred from homology"/>
<dbReference type="Pfam" id="PF02481">
    <property type="entry name" value="DNA_processg_A"/>
    <property type="match status" value="1"/>
</dbReference>
<comment type="caution">
    <text evidence="5">The sequence shown here is derived from an EMBL/GenBank/DDBJ whole genome shotgun (WGS) entry which is preliminary data.</text>
</comment>
<accession>A0A4R3MCT2</accession>
<dbReference type="Pfam" id="PF17782">
    <property type="entry name" value="WHD_DprA"/>
    <property type="match status" value="1"/>
</dbReference>
<evidence type="ECO:0000259" key="3">
    <source>
        <dbReference type="Pfam" id="PF02481"/>
    </source>
</evidence>
<dbReference type="Gene3D" id="1.10.10.10">
    <property type="entry name" value="Winged helix-like DNA-binding domain superfamily/Winged helix DNA-binding domain"/>
    <property type="match status" value="1"/>
</dbReference>
<feature type="domain" description="DprA winged helix" evidence="4">
    <location>
        <begin position="314"/>
        <end position="371"/>
    </location>
</feature>
<dbReference type="RefSeq" id="WP_132806116.1">
    <property type="nucleotide sequence ID" value="NZ_SMAK01000004.1"/>
</dbReference>
<dbReference type="PANTHER" id="PTHR43022">
    <property type="entry name" value="PROTEIN SMF"/>
    <property type="match status" value="1"/>
</dbReference>
<keyword evidence="6" id="KW-1185">Reference proteome</keyword>
<dbReference type="InterPro" id="IPR036388">
    <property type="entry name" value="WH-like_DNA-bd_sf"/>
</dbReference>
<feature type="region of interest" description="Disordered" evidence="2">
    <location>
        <begin position="296"/>
        <end position="325"/>
    </location>
</feature>
<evidence type="ECO:0000313" key="5">
    <source>
        <dbReference type="EMBL" id="TCT11351.1"/>
    </source>
</evidence>
<dbReference type="Gene3D" id="3.40.50.450">
    <property type="match status" value="1"/>
</dbReference>
<dbReference type="InterPro" id="IPR003488">
    <property type="entry name" value="DprA"/>
</dbReference>
<dbReference type="GO" id="GO:0009294">
    <property type="term" value="P:DNA-mediated transformation"/>
    <property type="evidence" value="ECO:0007669"/>
    <property type="project" value="InterPro"/>
</dbReference>
<dbReference type="NCBIfam" id="TIGR00732">
    <property type="entry name" value="dprA"/>
    <property type="match status" value="1"/>
</dbReference>
<dbReference type="InterPro" id="IPR057666">
    <property type="entry name" value="DrpA_SLOG"/>
</dbReference>
<dbReference type="OrthoDB" id="9785707at2"/>
<sequence>MSLEPSPAQPVLAAAQKLDWLRLLRSENVGPITFRALINRYGGAAEALAALPGLSARGGLSRPIRICSREEAEREIAAAERLGGALVAWGEPGYPPLLARVEDAPPLLYVSGSLAASALPAVAIVGSRNCSAVGRRMAATMAAELAREGFAVASGLARGIDAAAHEASLATATIAVLAGGLGRLYPPEHAELAAAIRHNGLLITEMPPDRIAKAQDFPRRNRIISGISYGVVVVEAAARSGTLITARFALEQGREVFAVPGSPLDPRAEGTNRLIRNGATLVRDAADVLEVLRPMLGQRPPPAPLTEPEADGKAEPIDVGDSDRGRVIDALSPTPTELDDVVRQTGLRPAQVMLVLIELELAGRIERHAGNRVSLT</sequence>
<evidence type="ECO:0000313" key="6">
    <source>
        <dbReference type="Proteomes" id="UP000295678"/>
    </source>
</evidence>
<dbReference type="Pfam" id="PF21102">
    <property type="entry name" value="DprA_N"/>
    <property type="match status" value="1"/>
</dbReference>
<dbReference type="SUPFAM" id="SSF102405">
    <property type="entry name" value="MCP/YpsA-like"/>
    <property type="match status" value="1"/>
</dbReference>